<name>A0A2G1WAH4_9BACT</name>
<comment type="caution">
    <text evidence="4">The sequence shown here is derived from an EMBL/GenBank/DDBJ whole genome shotgun (WGS) entry which is preliminary data.</text>
</comment>
<evidence type="ECO:0000256" key="2">
    <source>
        <dbReference type="ARBA" id="ARBA00022801"/>
    </source>
</evidence>
<dbReference type="InterPro" id="IPR001940">
    <property type="entry name" value="Peptidase_S1C"/>
</dbReference>
<dbReference type="InterPro" id="IPR001478">
    <property type="entry name" value="PDZ"/>
</dbReference>
<dbReference type="InterPro" id="IPR009003">
    <property type="entry name" value="Peptidase_S1_PA"/>
</dbReference>
<dbReference type="GO" id="GO:0004252">
    <property type="term" value="F:serine-type endopeptidase activity"/>
    <property type="evidence" value="ECO:0007669"/>
    <property type="project" value="InterPro"/>
</dbReference>
<evidence type="ECO:0000313" key="4">
    <source>
        <dbReference type="EMBL" id="PHQ36028.1"/>
    </source>
</evidence>
<dbReference type="PANTHER" id="PTHR43343:SF3">
    <property type="entry name" value="PROTEASE DO-LIKE 8, CHLOROPLASTIC"/>
    <property type="match status" value="1"/>
</dbReference>
<protein>
    <submittedName>
        <fullName evidence="4">Serine protease</fullName>
    </submittedName>
</protein>
<keyword evidence="1 4" id="KW-0645">Protease</keyword>
<dbReference type="Pfam" id="PF17820">
    <property type="entry name" value="PDZ_6"/>
    <property type="match status" value="1"/>
</dbReference>
<keyword evidence="2" id="KW-0378">Hydrolase</keyword>
<feature type="domain" description="PDZ" evidence="3">
    <location>
        <begin position="298"/>
        <end position="371"/>
    </location>
</feature>
<proteinExistence type="predicted"/>
<organism evidence="4 5">
    <name type="scientific">Rhodopirellula bahusiensis</name>
    <dbReference type="NCBI Taxonomy" id="2014065"/>
    <lineage>
        <taxon>Bacteria</taxon>
        <taxon>Pseudomonadati</taxon>
        <taxon>Planctomycetota</taxon>
        <taxon>Planctomycetia</taxon>
        <taxon>Pirellulales</taxon>
        <taxon>Pirellulaceae</taxon>
        <taxon>Rhodopirellula</taxon>
    </lineage>
</organism>
<dbReference type="Gene3D" id="2.30.42.10">
    <property type="match status" value="1"/>
</dbReference>
<evidence type="ECO:0000313" key="5">
    <source>
        <dbReference type="Proteomes" id="UP000225740"/>
    </source>
</evidence>
<dbReference type="PRINTS" id="PR00834">
    <property type="entry name" value="PROTEASES2C"/>
</dbReference>
<keyword evidence="5" id="KW-1185">Reference proteome</keyword>
<evidence type="ECO:0000259" key="3">
    <source>
        <dbReference type="SMART" id="SM00228"/>
    </source>
</evidence>
<dbReference type="SUPFAM" id="SSF50494">
    <property type="entry name" value="Trypsin-like serine proteases"/>
    <property type="match status" value="1"/>
</dbReference>
<dbReference type="SUPFAM" id="SSF50156">
    <property type="entry name" value="PDZ domain-like"/>
    <property type="match status" value="1"/>
</dbReference>
<dbReference type="SMART" id="SM00228">
    <property type="entry name" value="PDZ"/>
    <property type="match status" value="1"/>
</dbReference>
<dbReference type="Gene3D" id="2.40.10.120">
    <property type="match status" value="1"/>
</dbReference>
<dbReference type="InterPro" id="IPR051201">
    <property type="entry name" value="Chloro_Bact_Ser_Proteases"/>
</dbReference>
<gene>
    <name evidence="4" type="ORF">CEE69_07505</name>
</gene>
<dbReference type="PANTHER" id="PTHR43343">
    <property type="entry name" value="PEPTIDASE S12"/>
    <property type="match status" value="1"/>
</dbReference>
<dbReference type="InterPro" id="IPR041489">
    <property type="entry name" value="PDZ_6"/>
</dbReference>
<reference evidence="4 5" key="1">
    <citation type="submission" date="2017-06" db="EMBL/GenBank/DDBJ databases">
        <title>Description of Rhodopirellula bahusiensis sp. nov.</title>
        <authorList>
            <person name="Kizina J."/>
            <person name="Harder J."/>
        </authorList>
    </citation>
    <scope>NUCLEOTIDE SEQUENCE [LARGE SCALE GENOMIC DNA]</scope>
    <source>
        <strain evidence="4 5">SWK21</strain>
    </source>
</reference>
<dbReference type="InterPro" id="IPR036034">
    <property type="entry name" value="PDZ_sf"/>
</dbReference>
<dbReference type="AlphaFoldDB" id="A0A2G1WAH4"/>
<sequence>MVCRASRPTTSSRRSDQWRCIMSRTPNLEQENFRPRHADLGTSSWLKILLGCIAWSILACLTPNSLSAQPSMARPSDQAQPKMVKVYGAGGLSGLEAYQSGFLVSPAGHIATAWSYVLDVDPVVILHDGRRFESKIVGFEPALELAVLKIEADDLSFFPIPETNSISWGDPVLAVSNLFGIATGNEPASVMQGRVAAKTKLDARRGTFQTPYRGEVLLLDLVANNPGAAGGALINPEGEFLGMLGKELRDRKTGVWLNYAIPADVLRQPIGDIIAGRKTTLPDESNPVLPREKSHSPTSLGIGLIPDVLENTPAYIDFIEKESAADRVDLRPDDLIVLVNGRRVSHQRAFRDLLRRIDRRDQVALVVQRDNEILDLVLRP</sequence>
<evidence type="ECO:0000256" key="1">
    <source>
        <dbReference type="ARBA" id="ARBA00022670"/>
    </source>
</evidence>
<dbReference type="Pfam" id="PF13365">
    <property type="entry name" value="Trypsin_2"/>
    <property type="match status" value="1"/>
</dbReference>
<dbReference type="EMBL" id="NIZW01000004">
    <property type="protein sequence ID" value="PHQ36028.1"/>
    <property type="molecule type" value="Genomic_DNA"/>
</dbReference>
<dbReference type="Proteomes" id="UP000225740">
    <property type="component" value="Unassembled WGS sequence"/>
</dbReference>
<accession>A0A2G1WAH4</accession>
<dbReference type="GO" id="GO:0006508">
    <property type="term" value="P:proteolysis"/>
    <property type="evidence" value="ECO:0007669"/>
    <property type="project" value="UniProtKB-KW"/>
</dbReference>